<evidence type="ECO:0000256" key="1">
    <source>
        <dbReference type="SAM" id="Phobius"/>
    </source>
</evidence>
<sequence length="134" mass="15208">MWSSTLKTDSSLKWCAVFIILFGLAMSLFGGCQRHPQVAFSGTYVNQAKSEFSIASDTLAVEKIQEENYIIRRKTGIRMLNESGKPGKLILESEEWKAIYDPEQKVMTGQQKGRLIRFSADGLLLENSLYRRIP</sequence>
<reference evidence="2 3" key="1">
    <citation type="submission" date="2018-04" db="EMBL/GenBank/DDBJ databases">
        <title>Pedobacter chongqingensis sp. nov., isolated from a rottenly hemp rope.</title>
        <authorList>
            <person name="Cai Y."/>
        </authorList>
    </citation>
    <scope>NUCLEOTIDE SEQUENCE [LARGE SCALE GENOMIC DNA]</scope>
    <source>
        <strain evidence="2 3">FJ4-8</strain>
    </source>
</reference>
<proteinExistence type="predicted"/>
<gene>
    <name evidence="2" type="ORF">DDR33_10130</name>
</gene>
<dbReference type="Proteomes" id="UP000245647">
    <property type="component" value="Unassembled WGS sequence"/>
</dbReference>
<organism evidence="2 3">
    <name type="scientific">Pararcticibacter amylolyticus</name>
    <dbReference type="NCBI Taxonomy" id="2173175"/>
    <lineage>
        <taxon>Bacteria</taxon>
        <taxon>Pseudomonadati</taxon>
        <taxon>Bacteroidota</taxon>
        <taxon>Sphingobacteriia</taxon>
        <taxon>Sphingobacteriales</taxon>
        <taxon>Sphingobacteriaceae</taxon>
        <taxon>Pararcticibacter</taxon>
    </lineage>
</organism>
<evidence type="ECO:0000313" key="3">
    <source>
        <dbReference type="Proteomes" id="UP000245647"/>
    </source>
</evidence>
<dbReference type="EMBL" id="QEAS01000007">
    <property type="protein sequence ID" value="PWG80805.1"/>
    <property type="molecule type" value="Genomic_DNA"/>
</dbReference>
<accession>A0A2U2PHA6</accession>
<evidence type="ECO:0000313" key="2">
    <source>
        <dbReference type="EMBL" id="PWG80805.1"/>
    </source>
</evidence>
<keyword evidence="3" id="KW-1185">Reference proteome</keyword>
<keyword evidence="1" id="KW-0812">Transmembrane</keyword>
<protein>
    <submittedName>
        <fullName evidence="2">Uncharacterized protein</fullName>
    </submittedName>
</protein>
<dbReference type="AlphaFoldDB" id="A0A2U2PHA6"/>
<dbReference type="PROSITE" id="PS51257">
    <property type="entry name" value="PROKAR_LIPOPROTEIN"/>
    <property type="match status" value="1"/>
</dbReference>
<dbReference type="OrthoDB" id="798527at2"/>
<keyword evidence="1" id="KW-1133">Transmembrane helix</keyword>
<keyword evidence="1" id="KW-0472">Membrane</keyword>
<name>A0A2U2PHA6_9SPHI</name>
<dbReference type="RefSeq" id="WP_109415661.1">
    <property type="nucleotide sequence ID" value="NZ_QEAS01000007.1"/>
</dbReference>
<comment type="caution">
    <text evidence="2">The sequence shown here is derived from an EMBL/GenBank/DDBJ whole genome shotgun (WGS) entry which is preliminary data.</text>
</comment>
<feature type="transmembrane region" description="Helical" evidence="1">
    <location>
        <begin position="12"/>
        <end position="31"/>
    </location>
</feature>